<dbReference type="InterPro" id="IPR013087">
    <property type="entry name" value="Znf_C2H2_type"/>
</dbReference>
<evidence type="ECO:0000256" key="4">
    <source>
        <dbReference type="ARBA" id="ARBA00022737"/>
    </source>
</evidence>
<feature type="compositionally biased region" description="Polar residues" evidence="9">
    <location>
        <begin position="200"/>
        <end position="215"/>
    </location>
</feature>
<feature type="domain" description="C2H2-type" evidence="10">
    <location>
        <begin position="171"/>
        <end position="196"/>
    </location>
</feature>
<sequence>MPSSLAWTGAISFPFPLARRQIPSSPCLSSPRQRAEDGDQGGQIPGAEPHFERLRFAGIKRGGKASEIAHKEGLETQITRIRGGKTHPGPGRQPDFSRSYHLIRHQMSHKGERLYKCGECGKSFIHNSNLLVHQRIHRGKRPFECGECGKSFTQSSHLTVHQRSHTGERPYECDKCRKTYNSNLVRHRRIHTGERPYKCPQSSSTSNGYGLGQSP</sequence>
<reference evidence="11" key="2">
    <citation type="submission" date="2025-09" db="UniProtKB">
        <authorList>
            <consortium name="Ensembl"/>
        </authorList>
    </citation>
    <scope>IDENTIFICATION</scope>
</reference>
<evidence type="ECO:0000256" key="5">
    <source>
        <dbReference type="ARBA" id="ARBA00022771"/>
    </source>
</evidence>
<dbReference type="FunFam" id="3.30.160.60:FF:002343">
    <property type="entry name" value="Zinc finger protein 33A"/>
    <property type="match status" value="1"/>
</dbReference>
<evidence type="ECO:0000256" key="1">
    <source>
        <dbReference type="ARBA" id="ARBA00004123"/>
    </source>
</evidence>
<proteinExistence type="inferred from homology"/>
<dbReference type="Proteomes" id="UP000694396">
    <property type="component" value="Unplaced"/>
</dbReference>
<dbReference type="Ensembl" id="ENSCRFT00000004713.1">
    <property type="protein sequence ID" value="ENSCRFP00000004534.1"/>
    <property type="gene ID" value="ENSCRFG00000003662.1"/>
</dbReference>
<name>A0A8C3P1U1_9PASS</name>
<keyword evidence="6" id="KW-0862">Zinc</keyword>
<comment type="subcellular location">
    <subcellularLocation>
        <location evidence="1">Nucleus</location>
    </subcellularLocation>
</comment>
<keyword evidence="5 8" id="KW-0863">Zinc-finger</keyword>
<keyword evidence="4" id="KW-0677">Repeat</keyword>
<keyword evidence="3" id="KW-0479">Metal-binding</keyword>
<evidence type="ECO:0000256" key="2">
    <source>
        <dbReference type="ARBA" id="ARBA00006991"/>
    </source>
</evidence>
<feature type="compositionally biased region" description="Polar residues" evidence="9">
    <location>
        <begin position="22"/>
        <end position="32"/>
    </location>
</feature>
<dbReference type="PANTHER" id="PTHR23235:SF142">
    <property type="entry name" value="ZINC FINGER PROTEIN 384"/>
    <property type="match status" value="1"/>
</dbReference>
<feature type="region of interest" description="Disordered" evidence="9">
    <location>
        <begin position="191"/>
        <end position="215"/>
    </location>
</feature>
<dbReference type="GO" id="GO:0008270">
    <property type="term" value="F:zinc ion binding"/>
    <property type="evidence" value="ECO:0007669"/>
    <property type="project" value="UniProtKB-KW"/>
</dbReference>
<evidence type="ECO:0000313" key="12">
    <source>
        <dbReference type="Proteomes" id="UP000694396"/>
    </source>
</evidence>
<dbReference type="SUPFAM" id="SSF57667">
    <property type="entry name" value="beta-beta-alpha zinc fingers"/>
    <property type="match status" value="2"/>
</dbReference>
<dbReference type="PROSITE" id="PS00028">
    <property type="entry name" value="ZINC_FINGER_C2H2_1"/>
    <property type="match status" value="2"/>
</dbReference>
<evidence type="ECO:0000256" key="9">
    <source>
        <dbReference type="SAM" id="MobiDB-lite"/>
    </source>
</evidence>
<protein>
    <recommendedName>
        <fullName evidence="10">C2H2-type domain-containing protein</fullName>
    </recommendedName>
</protein>
<evidence type="ECO:0000256" key="7">
    <source>
        <dbReference type="ARBA" id="ARBA00023242"/>
    </source>
</evidence>
<dbReference type="SMART" id="SM00355">
    <property type="entry name" value="ZnF_C2H2"/>
    <property type="match status" value="3"/>
</dbReference>
<evidence type="ECO:0000313" key="11">
    <source>
        <dbReference type="Ensembl" id="ENSCRFP00000004534.1"/>
    </source>
</evidence>
<feature type="domain" description="C2H2-type" evidence="10">
    <location>
        <begin position="143"/>
        <end position="170"/>
    </location>
</feature>
<comment type="similarity">
    <text evidence="2">Belongs to the krueppel C2H2-type zinc-finger protein family.</text>
</comment>
<keyword evidence="7" id="KW-0539">Nucleus</keyword>
<dbReference type="GO" id="GO:0000981">
    <property type="term" value="F:DNA-binding transcription factor activity, RNA polymerase II-specific"/>
    <property type="evidence" value="ECO:0007669"/>
    <property type="project" value="TreeGrafter"/>
</dbReference>
<dbReference type="GO" id="GO:0000978">
    <property type="term" value="F:RNA polymerase II cis-regulatory region sequence-specific DNA binding"/>
    <property type="evidence" value="ECO:0007669"/>
    <property type="project" value="TreeGrafter"/>
</dbReference>
<accession>A0A8C3P1U1</accession>
<dbReference type="Pfam" id="PF00096">
    <property type="entry name" value="zf-C2H2"/>
    <property type="match status" value="3"/>
</dbReference>
<dbReference type="Gene3D" id="3.30.160.60">
    <property type="entry name" value="Classic Zinc Finger"/>
    <property type="match status" value="5"/>
</dbReference>
<dbReference type="FunFam" id="3.30.160.60:FF:001498">
    <property type="entry name" value="Zinc finger protein 404"/>
    <property type="match status" value="1"/>
</dbReference>
<reference evidence="11" key="1">
    <citation type="submission" date="2025-08" db="UniProtKB">
        <authorList>
            <consortium name="Ensembl"/>
        </authorList>
    </citation>
    <scope>IDENTIFICATION</scope>
</reference>
<dbReference type="InterPro" id="IPR036236">
    <property type="entry name" value="Znf_C2H2_sf"/>
</dbReference>
<dbReference type="PANTHER" id="PTHR23235">
    <property type="entry name" value="KRUEPPEL-LIKE TRANSCRIPTION FACTOR"/>
    <property type="match status" value="1"/>
</dbReference>
<evidence type="ECO:0000256" key="6">
    <source>
        <dbReference type="ARBA" id="ARBA00022833"/>
    </source>
</evidence>
<evidence type="ECO:0000259" key="10">
    <source>
        <dbReference type="PROSITE" id="PS50157"/>
    </source>
</evidence>
<organism evidence="11 12">
    <name type="scientific">Cyanoderma ruficeps</name>
    <name type="common">rufous-capped babbler</name>
    <dbReference type="NCBI Taxonomy" id="181631"/>
    <lineage>
        <taxon>Eukaryota</taxon>
        <taxon>Metazoa</taxon>
        <taxon>Chordata</taxon>
        <taxon>Craniata</taxon>
        <taxon>Vertebrata</taxon>
        <taxon>Euteleostomi</taxon>
        <taxon>Archelosauria</taxon>
        <taxon>Archosauria</taxon>
        <taxon>Dinosauria</taxon>
        <taxon>Saurischia</taxon>
        <taxon>Theropoda</taxon>
        <taxon>Coelurosauria</taxon>
        <taxon>Aves</taxon>
        <taxon>Neognathae</taxon>
        <taxon>Neoaves</taxon>
        <taxon>Telluraves</taxon>
        <taxon>Australaves</taxon>
        <taxon>Passeriformes</taxon>
        <taxon>Sylvioidea</taxon>
        <taxon>Timaliidae</taxon>
        <taxon>Cyanoderma</taxon>
    </lineage>
</organism>
<feature type="domain" description="C2H2-type" evidence="10">
    <location>
        <begin position="115"/>
        <end position="142"/>
    </location>
</feature>
<feature type="region of interest" description="Disordered" evidence="9">
    <location>
        <begin position="22"/>
        <end position="47"/>
    </location>
</feature>
<keyword evidence="12" id="KW-1185">Reference proteome</keyword>
<evidence type="ECO:0000256" key="8">
    <source>
        <dbReference type="PROSITE-ProRule" id="PRU00042"/>
    </source>
</evidence>
<dbReference type="AlphaFoldDB" id="A0A8C3P1U1"/>
<evidence type="ECO:0000256" key="3">
    <source>
        <dbReference type="ARBA" id="ARBA00022723"/>
    </source>
</evidence>
<dbReference type="FunFam" id="3.30.160.60:FF:000295">
    <property type="entry name" value="zinc finger protein 19"/>
    <property type="match status" value="1"/>
</dbReference>
<dbReference type="PROSITE" id="PS50157">
    <property type="entry name" value="ZINC_FINGER_C2H2_2"/>
    <property type="match status" value="3"/>
</dbReference>
<dbReference type="GO" id="GO:0005634">
    <property type="term" value="C:nucleus"/>
    <property type="evidence" value="ECO:0007669"/>
    <property type="project" value="UniProtKB-SubCell"/>
</dbReference>